<name>A0A812YHC4_SYMPI</name>
<dbReference type="Proteomes" id="UP000649617">
    <property type="component" value="Unassembled WGS sequence"/>
</dbReference>
<feature type="transmembrane region" description="Helical" evidence="1">
    <location>
        <begin position="180"/>
        <end position="199"/>
    </location>
</feature>
<proteinExistence type="predicted"/>
<evidence type="ECO:0008006" key="4">
    <source>
        <dbReference type="Google" id="ProtNLM"/>
    </source>
</evidence>
<organism evidence="2 3">
    <name type="scientific">Symbiodinium pilosum</name>
    <name type="common">Dinoflagellate</name>
    <dbReference type="NCBI Taxonomy" id="2952"/>
    <lineage>
        <taxon>Eukaryota</taxon>
        <taxon>Sar</taxon>
        <taxon>Alveolata</taxon>
        <taxon>Dinophyceae</taxon>
        <taxon>Suessiales</taxon>
        <taxon>Symbiodiniaceae</taxon>
        <taxon>Symbiodinium</taxon>
    </lineage>
</organism>
<dbReference type="OrthoDB" id="441040at2759"/>
<gene>
    <name evidence="2" type="ORF">SPIL2461_LOCUS23200</name>
</gene>
<accession>A0A812YHC4</accession>
<dbReference type="AlphaFoldDB" id="A0A812YHC4"/>
<comment type="caution">
    <text evidence="2">The sequence shown here is derived from an EMBL/GenBank/DDBJ whole genome shotgun (WGS) entry which is preliminary data.</text>
</comment>
<evidence type="ECO:0000313" key="2">
    <source>
        <dbReference type="EMBL" id="CAE7780898.1"/>
    </source>
</evidence>
<evidence type="ECO:0000313" key="3">
    <source>
        <dbReference type="Proteomes" id="UP000649617"/>
    </source>
</evidence>
<evidence type="ECO:0000256" key="1">
    <source>
        <dbReference type="SAM" id="Phobius"/>
    </source>
</evidence>
<keyword evidence="3" id="KW-1185">Reference proteome</keyword>
<keyword evidence="1" id="KW-0472">Membrane</keyword>
<reference evidence="2" key="1">
    <citation type="submission" date="2021-02" db="EMBL/GenBank/DDBJ databases">
        <authorList>
            <person name="Dougan E. K."/>
            <person name="Rhodes N."/>
            <person name="Thang M."/>
            <person name="Chan C."/>
        </authorList>
    </citation>
    <scope>NUCLEOTIDE SEQUENCE</scope>
</reference>
<keyword evidence="1" id="KW-0812">Transmembrane</keyword>
<dbReference type="EMBL" id="CAJNIZ010048059">
    <property type="protein sequence ID" value="CAE7780898.1"/>
    <property type="molecule type" value="Genomic_DNA"/>
</dbReference>
<feature type="transmembrane region" description="Helical" evidence="1">
    <location>
        <begin position="269"/>
        <end position="287"/>
    </location>
</feature>
<feature type="transmembrane region" description="Helical" evidence="1">
    <location>
        <begin position="206"/>
        <end position="227"/>
    </location>
</feature>
<protein>
    <recommendedName>
        <fullName evidence="4">Sodium/calcium exchanger membrane region domain-containing protein</fullName>
    </recommendedName>
</protein>
<keyword evidence="1" id="KW-1133">Transmembrane helix</keyword>
<sequence>MGARAACAASSDEGSLRTWWYVAMRDLAFQLLALAELAYLLADTSRQHQWQVHLLIPLTYSSYVVCIACEPRIRRWLCLPSMPPLTSLEQAETSKVAEEGHARPMQSSRPAQMARPGEAAVREAVQLAHFRMDAALGEFEEISMGSKPDKPEDEACRRHSRCEDTWSHGKDCTTSTGQRLALSIVAGIICLSLVTYVLLDCLARLACVSGVTPSIMGFVVVAAGLRIPGMLDVASGKCPKDDAPNLPAGLCMLLTASYLGKVRAPMSDFQFLTICGVAQMLSLLAVLKRKRRCVGYLLLAAYLLCIVLTLALFYIQKL</sequence>
<feature type="transmembrane region" description="Helical" evidence="1">
    <location>
        <begin position="294"/>
        <end position="315"/>
    </location>
</feature>